<sequence>MFVDEAKIMVKAGKGGDGCVSFRREKFVPKGGPDGGDGGNGGSVVFVVDKNLNTLIKFKYRQHFKADSGKNGQGSKKHGHNGADVIVSVPLGTIARDEETGKIIADLSDPDDHVIMASGGKGGKGNAQFASPTNQSPRRAEKGLPGIEKIILLELKLLADVGLVGFPNAGKSTLLACVSSAHPRIADYPFTTLQPNLGIVRYGDLKSFVMADIPGIIEGAHEGKGLGFRFLRHIER</sequence>
<dbReference type="Pfam" id="PF01926">
    <property type="entry name" value="MMR_HSR1"/>
    <property type="match status" value="1"/>
</dbReference>
<feature type="region of interest" description="Disordered" evidence="4">
    <location>
        <begin position="119"/>
        <end position="141"/>
    </location>
</feature>
<evidence type="ECO:0008006" key="8">
    <source>
        <dbReference type="Google" id="ProtNLM"/>
    </source>
</evidence>
<dbReference type="PANTHER" id="PTHR11702:SF31">
    <property type="entry name" value="MITOCHONDRIAL RIBOSOME-ASSOCIATED GTPASE 2"/>
    <property type="match status" value="1"/>
</dbReference>
<feature type="domain" description="OBG-type G" evidence="5">
    <location>
        <begin position="159"/>
        <end position="236"/>
    </location>
</feature>
<comment type="similarity">
    <text evidence="1">Belongs to the TRAFAC class OBG-HflX-like GTPase superfamily. OBG GTPase family.</text>
</comment>
<gene>
    <name evidence="7" type="ORF">S01H1_70416</name>
</gene>
<dbReference type="EMBL" id="BARS01046825">
    <property type="protein sequence ID" value="GAG33360.1"/>
    <property type="molecule type" value="Genomic_DNA"/>
</dbReference>
<dbReference type="InterPro" id="IPR027417">
    <property type="entry name" value="P-loop_NTPase"/>
</dbReference>
<dbReference type="InterPro" id="IPR006169">
    <property type="entry name" value="GTP1_OBG_dom"/>
</dbReference>
<feature type="non-terminal residue" evidence="7">
    <location>
        <position position="236"/>
    </location>
</feature>
<dbReference type="PIRSF" id="PIRSF002401">
    <property type="entry name" value="GTP_bd_Obg/CgtA"/>
    <property type="match status" value="1"/>
</dbReference>
<protein>
    <recommendedName>
        <fullName evidence="8">GTPase ObgE</fullName>
    </recommendedName>
</protein>
<dbReference type="PANTHER" id="PTHR11702">
    <property type="entry name" value="DEVELOPMENTALLY REGULATED GTP-BINDING PROTEIN-RELATED"/>
    <property type="match status" value="1"/>
</dbReference>
<evidence type="ECO:0000256" key="4">
    <source>
        <dbReference type="SAM" id="MobiDB-lite"/>
    </source>
</evidence>
<dbReference type="Gene3D" id="3.40.50.300">
    <property type="entry name" value="P-loop containing nucleotide triphosphate hydrolases"/>
    <property type="match status" value="1"/>
</dbReference>
<dbReference type="InterPro" id="IPR031167">
    <property type="entry name" value="G_OBG"/>
</dbReference>
<evidence type="ECO:0000256" key="2">
    <source>
        <dbReference type="ARBA" id="ARBA00022741"/>
    </source>
</evidence>
<dbReference type="NCBIfam" id="TIGR02729">
    <property type="entry name" value="Obg_CgtA"/>
    <property type="match status" value="1"/>
</dbReference>
<dbReference type="Pfam" id="PF01018">
    <property type="entry name" value="GTP1_OBG"/>
    <property type="match status" value="1"/>
</dbReference>
<dbReference type="SUPFAM" id="SSF82051">
    <property type="entry name" value="Obg GTP-binding protein N-terminal domain"/>
    <property type="match status" value="1"/>
</dbReference>
<accession>X0WRR8</accession>
<dbReference type="PRINTS" id="PR00326">
    <property type="entry name" value="GTP1OBG"/>
</dbReference>
<evidence type="ECO:0000259" key="5">
    <source>
        <dbReference type="PROSITE" id="PS51710"/>
    </source>
</evidence>
<dbReference type="FunFam" id="2.70.210.12:FF:000001">
    <property type="entry name" value="GTPase Obg"/>
    <property type="match status" value="1"/>
</dbReference>
<keyword evidence="2" id="KW-0547">Nucleotide-binding</keyword>
<dbReference type="GO" id="GO:0003924">
    <property type="term" value="F:GTPase activity"/>
    <property type="evidence" value="ECO:0007669"/>
    <property type="project" value="InterPro"/>
</dbReference>
<dbReference type="InterPro" id="IPR036726">
    <property type="entry name" value="GTP1_OBG_dom_sf"/>
</dbReference>
<dbReference type="PROSITE" id="PS51710">
    <property type="entry name" value="G_OBG"/>
    <property type="match status" value="1"/>
</dbReference>
<dbReference type="PROSITE" id="PS51883">
    <property type="entry name" value="OBG"/>
    <property type="match status" value="1"/>
</dbReference>
<feature type="domain" description="Obg" evidence="6">
    <location>
        <begin position="1"/>
        <end position="158"/>
    </location>
</feature>
<dbReference type="GO" id="GO:0005525">
    <property type="term" value="F:GTP binding"/>
    <property type="evidence" value="ECO:0007669"/>
    <property type="project" value="UniProtKB-KW"/>
</dbReference>
<dbReference type="AlphaFoldDB" id="X0WRR8"/>
<dbReference type="SUPFAM" id="SSF52540">
    <property type="entry name" value="P-loop containing nucleoside triphosphate hydrolases"/>
    <property type="match status" value="1"/>
</dbReference>
<evidence type="ECO:0000259" key="6">
    <source>
        <dbReference type="PROSITE" id="PS51883"/>
    </source>
</evidence>
<dbReference type="Gene3D" id="2.70.210.12">
    <property type="entry name" value="GTP1/OBG domain"/>
    <property type="match status" value="1"/>
</dbReference>
<dbReference type="InterPro" id="IPR014100">
    <property type="entry name" value="GTP-bd_Obg/CgtA"/>
</dbReference>
<evidence type="ECO:0000256" key="3">
    <source>
        <dbReference type="ARBA" id="ARBA00023134"/>
    </source>
</evidence>
<dbReference type="GO" id="GO:0000287">
    <property type="term" value="F:magnesium ion binding"/>
    <property type="evidence" value="ECO:0007669"/>
    <property type="project" value="InterPro"/>
</dbReference>
<dbReference type="InterPro" id="IPR006073">
    <property type="entry name" value="GTP-bd"/>
</dbReference>
<feature type="compositionally biased region" description="Polar residues" evidence="4">
    <location>
        <begin position="128"/>
        <end position="137"/>
    </location>
</feature>
<dbReference type="CDD" id="cd01898">
    <property type="entry name" value="Obg"/>
    <property type="match status" value="1"/>
</dbReference>
<reference evidence="7" key="1">
    <citation type="journal article" date="2014" name="Front. Microbiol.">
        <title>High frequency of phylogenetically diverse reductive dehalogenase-homologous genes in deep subseafloor sedimentary metagenomes.</title>
        <authorList>
            <person name="Kawai M."/>
            <person name="Futagami T."/>
            <person name="Toyoda A."/>
            <person name="Takaki Y."/>
            <person name="Nishi S."/>
            <person name="Hori S."/>
            <person name="Arai W."/>
            <person name="Tsubouchi T."/>
            <person name="Morono Y."/>
            <person name="Uchiyama I."/>
            <person name="Ito T."/>
            <person name="Fujiyama A."/>
            <person name="Inagaki F."/>
            <person name="Takami H."/>
        </authorList>
    </citation>
    <scope>NUCLEOTIDE SEQUENCE</scope>
    <source>
        <strain evidence="7">Expedition CK06-06</strain>
    </source>
</reference>
<dbReference type="InterPro" id="IPR045086">
    <property type="entry name" value="OBG_GTPase"/>
</dbReference>
<evidence type="ECO:0000313" key="7">
    <source>
        <dbReference type="EMBL" id="GAG33360.1"/>
    </source>
</evidence>
<dbReference type="InterPro" id="IPR006074">
    <property type="entry name" value="GTP1-OBG_CS"/>
</dbReference>
<proteinExistence type="inferred from homology"/>
<name>X0WRR8_9ZZZZ</name>
<keyword evidence="3" id="KW-0342">GTP-binding</keyword>
<dbReference type="PROSITE" id="PS00905">
    <property type="entry name" value="GTP1_OBG"/>
    <property type="match status" value="1"/>
</dbReference>
<comment type="caution">
    <text evidence="7">The sequence shown here is derived from an EMBL/GenBank/DDBJ whole genome shotgun (WGS) entry which is preliminary data.</text>
</comment>
<organism evidence="7">
    <name type="scientific">marine sediment metagenome</name>
    <dbReference type="NCBI Taxonomy" id="412755"/>
    <lineage>
        <taxon>unclassified sequences</taxon>
        <taxon>metagenomes</taxon>
        <taxon>ecological metagenomes</taxon>
    </lineage>
</organism>
<evidence type="ECO:0000256" key="1">
    <source>
        <dbReference type="ARBA" id="ARBA00007699"/>
    </source>
</evidence>
<dbReference type="NCBIfam" id="NF008956">
    <property type="entry name" value="PRK12299.1"/>
    <property type="match status" value="1"/>
</dbReference>